<keyword evidence="3" id="KW-0808">Transferase</keyword>
<dbReference type="Gene3D" id="3.60.140.10">
    <property type="entry name" value="CNF1/YfiH-like putative cysteine hydrolases"/>
    <property type="match status" value="1"/>
</dbReference>
<gene>
    <name evidence="11" type="primary">yfiH</name>
    <name evidence="11" type="ORF">NCTC8261_01870</name>
</gene>
<evidence type="ECO:0000256" key="1">
    <source>
        <dbReference type="ARBA" id="ARBA00000553"/>
    </source>
</evidence>
<evidence type="ECO:0000256" key="4">
    <source>
        <dbReference type="ARBA" id="ARBA00022723"/>
    </source>
</evidence>
<proteinExistence type="inferred from homology"/>
<evidence type="ECO:0000256" key="2">
    <source>
        <dbReference type="ARBA" id="ARBA00007353"/>
    </source>
</evidence>
<comment type="catalytic activity">
    <reaction evidence="8">
        <text>adenosine + phosphate = alpha-D-ribose 1-phosphate + adenine</text>
        <dbReference type="Rhea" id="RHEA:27642"/>
        <dbReference type="ChEBI" id="CHEBI:16335"/>
        <dbReference type="ChEBI" id="CHEBI:16708"/>
        <dbReference type="ChEBI" id="CHEBI:43474"/>
        <dbReference type="ChEBI" id="CHEBI:57720"/>
        <dbReference type="EC" id="2.4.2.1"/>
    </reaction>
    <physiologicalReaction direction="left-to-right" evidence="8">
        <dbReference type="Rhea" id="RHEA:27643"/>
    </physiologicalReaction>
</comment>
<sequence length="241" mass="25993">MNALIVPQWPLPKGVAACSSTRIGGVSLPPYDSLNLGAHCGDNPEHVEENRKRLFAAGNLPSKPVWLEQVHGKNVLRLTGEPYASKRADASYSNTPGTVCAVMTADCLPVLFCNREGTEVAAAHAGWRGLCEGVLEETVTCFADKPENIIAWLGPAIGPTAFEVGPEVRDAFLAKDAQADSAFLPHGKNFWRIFISLHANVWRIPALNMSMAGIAAPLAKVRLSSLIVATRRQVVWQVLFG</sequence>
<dbReference type="EMBL" id="UGXT01000002">
    <property type="protein sequence ID" value="SUH35640.1"/>
    <property type="molecule type" value="Genomic_DNA"/>
</dbReference>
<accession>A0A379WNZ5</accession>
<dbReference type="InterPro" id="IPR038371">
    <property type="entry name" value="Cu_polyphenol_OxRdtase_sf"/>
</dbReference>
<keyword evidence="5" id="KW-0378">Hydrolase</keyword>
<dbReference type="AlphaFoldDB" id="A0A379WNZ5"/>
<dbReference type="GO" id="GO:0016787">
    <property type="term" value="F:hydrolase activity"/>
    <property type="evidence" value="ECO:0007669"/>
    <property type="project" value="UniProtKB-KW"/>
</dbReference>
<name>A0A379WNZ5_SALET</name>
<comment type="catalytic activity">
    <reaction evidence="9">
        <text>S-methyl-5'-thioadenosine + phosphate = 5-(methylsulfanyl)-alpha-D-ribose 1-phosphate + adenine</text>
        <dbReference type="Rhea" id="RHEA:11852"/>
        <dbReference type="ChEBI" id="CHEBI:16708"/>
        <dbReference type="ChEBI" id="CHEBI:17509"/>
        <dbReference type="ChEBI" id="CHEBI:43474"/>
        <dbReference type="ChEBI" id="CHEBI:58533"/>
        <dbReference type="EC" id="2.4.2.28"/>
    </reaction>
    <physiologicalReaction direction="left-to-right" evidence="9">
        <dbReference type="Rhea" id="RHEA:11853"/>
    </physiologicalReaction>
</comment>
<evidence type="ECO:0000256" key="6">
    <source>
        <dbReference type="ARBA" id="ARBA00022833"/>
    </source>
</evidence>
<evidence type="ECO:0000313" key="11">
    <source>
        <dbReference type="EMBL" id="SUH35640.1"/>
    </source>
</evidence>
<dbReference type="SUPFAM" id="SSF64438">
    <property type="entry name" value="CNF1/YfiH-like putative cysteine hydrolases"/>
    <property type="match status" value="1"/>
</dbReference>
<evidence type="ECO:0000256" key="10">
    <source>
        <dbReference type="RuleBase" id="RU361274"/>
    </source>
</evidence>
<organism evidence="11 12">
    <name type="scientific">Salmonella enterica I</name>
    <dbReference type="NCBI Taxonomy" id="59201"/>
    <lineage>
        <taxon>Bacteria</taxon>
        <taxon>Pseudomonadati</taxon>
        <taxon>Pseudomonadota</taxon>
        <taxon>Gammaproteobacteria</taxon>
        <taxon>Enterobacterales</taxon>
        <taxon>Enterobacteriaceae</taxon>
        <taxon>Salmonella</taxon>
    </lineage>
</organism>
<comment type="similarity">
    <text evidence="2 10">Belongs to the purine nucleoside phosphorylase YfiH/LACC1 family.</text>
</comment>
<dbReference type="Pfam" id="PF02578">
    <property type="entry name" value="Cu-oxidase_4"/>
    <property type="match status" value="1"/>
</dbReference>
<evidence type="ECO:0000256" key="3">
    <source>
        <dbReference type="ARBA" id="ARBA00022679"/>
    </source>
</evidence>
<keyword evidence="6" id="KW-0862">Zinc</keyword>
<reference evidence="11 12" key="1">
    <citation type="submission" date="2018-06" db="EMBL/GenBank/DDBJ databases">
        <authorList>
            <consortium name="Pathogen Informatics"/>
            <person name="Doyle S."/>
        </authorList>
    </citation>
    <scope>NUCLEOTIDE SEQUENCE [LARGE SCALE GENOMIC DNA]</scope>
    <source>
        <strain evidence="11 12">NCTC8261</strain>
    </source>
</reference>
<dbReference type="CDD" id="cd16833">
    <property type="entry name" value="YfiH"/>
    <property type="match status" value="1"/>
</dbReference>
<dbReference type="InterPro" id="IPR011324">
    <property type="entry name" value="Cytotoxic_necrot_fac-like_cat"/>
</dbReference>
<keyword evidence="4" id="KW-0479">Metal-binding</keyword>
<protein>
    <recommendedName>
        <fullName evidence="10">Purine nucleoside phosphorylase</fullName>
    </recommendedName>
</protein>
<dbReference type="InterPro" id="IPR003730">
    <property type="entry name" value="Cu_polyphenol_OxRdtase"/>
</dbReference>
<evidence type="ECO:0000256" key="8">
    <source>
        <dbReference type="ARBA" id="ARBA00048968"/>
    </source>
</evidence>
<evidence type="ECO:0000313" key="12">
    <source>
        <dbReference type="Proteomes" id="UP000254712"/>
    </source>
</evidence>
<dbReference type="PANTHER" id="PTHR30616:SF2">
    <property type="entry name" value="PURINE NUCLEOSIDE PHOSPHORYLASE LACC1"/>
    <property type="match status" value="1"/>
</dbReference>
<dbReference type="Proteomes" id="UP000254712">
    <property type="component" value="Unassembled WGS sequence"/>
</dbReference>
<evidence type="ECO:0000256" key="9">
    <source>
        <dbReference type="ARBA" id="ARBA00049893"/>
    </source>
</evidence>
<comment type="catalytic activity">
    <reaction evidence="7">
        <text>adenosine + H2O + H(+) = inosine + NH4(+)</text>
        <dbReference type="Rhea" id="RHEA:24408"/>
        <dbReference type="ChEBI" id="CHEBI:15377"/>
        <dbReference type="ChEBI" id="CHEBI:15378"/>
        <dbReference type="ChEBI" id="CHEBI:16335"/>
        <dbReference type="ChEBI" id="CHEBI:17596"/>
        <dbReference type="ChEBI" id="CHEBI:28938"/>
        <dbReference type="EC" id="3.5.4.4"/>
    </reaction>
    <physiologicalReaction direction="left-to-right" evidence="7">
        <dbReference type="Rhea" id="RHEA:24409"/>
    </physiologicalReaction>
</comment>
<comment type="catalytic activity">
    <reaction evidence="1">
        <text>inosine + phosphate = alpha-D-ribose 1-phosphate + hypoxanthine</text>
        <dbReference type="Rhea" id="RHEA:27646"/>
        <dbReference type="ChEBI" id="CHEBI:17368"/>
        <dbReference type="ChEBI" id="CHEBI:17596"/>
        <dbReference type="ChEBI" id="CHEBI:43474"/>
        <dbReference type="ChEBI" id="CHEBI:57720"/>
        <dbReference type="EC" id="2.4.2.1"/>
    </reaction>
    <physiologicalReaction direction="left-to-right" evidence="1">
        <dbReference type="Rhea" id="RHEA:27647"/>
    </physiologicalReaction>
</comment>
<evidence type="ECO:0000256" key="7">
    <source>
        <dbReference type="ARBA" id="ARBA00047989"/>
    </source>
</evidence>
<dbReference type="PANTHER" id="PTHR30616">
    <property type="entry name" value="UNCHARACTERIZED PROTEIN YFIH"/>
    <property type="match status" value="1"/>
</dbReference>
<dbReference type="GO" id="GO:0005507">
    <property type="term" value="F:copper ion binding"/>
    <property type="evidence" value="ECO:0007669"/>
    <property type="project" value="TreeGrafter"/>
</dbReference>
<dbReference type="GO" id="GO:0017061">
    <property type="term" value="F:S-methyl-5-thioadenosine phosphorylase activity"/>
    <property type="evidence" value="ECO:0007669"/>
    <property type="project" value="UniProtKB-EC"/>
</dbReference>
<dbReference type="NCBIfam" id="TIGR00726">
    <property type="entry name" value="peptidoglycan editing factor PgeF"/>
    <property type="match status" value="1"/>
</dbReference>
<evidence type="ECO:0000256" key="5">
    <source>
        <dbReference type="ARBA" id="ARBA00022801"/>
    </source>
</evidence>